<dbReference type="GO" id="GO:0008168">
    <property type="term" value="F:methyltransferase activity"/>
    <property type="evidence" value="ECO:0007669"/>
    <property type="project" value="UniProtKB-KW"/>
</dbReference>
<dbReference type="PANTHER" id="PTHR43542:SF1">
    <property type="entry name" value="METHYLTRANSFERASE"/>
    <property type="match status" value="1"/>
</dbReference>
<protein>
    <submittedName>
        <fullName evidence="3">Uncharacterized protein</fullName>
    </submittedName>
</protein>
<evidence type="ECO:0000256" key="2">
    <source>
        <dbReference type="ARBA" id="ARBA00022679"/>
    </source>
</evidence>
<dbReference type="InterPro" id="IPR004398">
    <property type="entry name" value="RNA_MeTrfase_RsmD"/>
</dbReference>
<dbReference type="KEGG" id="bsto:C0V70_03650"/>
<evidence type="ECO:0000313" key="3">
    <source>
        <dbReference type="EMBL" id="AUN97217.1"/>
    </source>
</evidence>
<evidence type="ECO:0000313" key="4">
    <source>
        <dbReference type="Proteomes" id="UP000235584"/>
    </source>
</evidence>
<dbReference type="Pfam" id="PF03602">
    <property type="entry name" value="Cons_hypoth95"/>
    <property type="match status" value="1"/>
</dbReference>
<proteinExistence type="predicted"/>
<keyword evidence="1" id="KW-0489">Methyltransferase</keyword>
<dbReference type="PIRSF" id="PIRSF004553">
    <property type="entry name" value="CHP00095"/>
    <property type="match status" value="1"/>
</dbReference>
<dbReference type="PANTHER" id="PTHR43542">
    <property type="entry name" value="METHYLTRANSFERASE"/>
    <property type="match status" value="1"/>
</dbReference>
<dbReference type="SUPFAM" id="SSF53335">
    <property type="entry name" value="S-adenosyl-L-methionine-dependent methyltransferases"/>
    <property type="match status" value="1"/>
</dbReference>
<name>A0A2K9NNZ6_BACTC</name>
<sequence length="202" mass="23341">MSLKILGGFARGQVLAVPKGDLIRPTSVMLRRRIYDFYQDMDGVTFVDLCAGSGAMGFEAWSRGAFRIYLNEVNRHVLKTLEENRENLLVRNHHKKNGEILCSHFPAEKLIKQFRVDYEKLTDAQKEETVIFLDPPYSEKNIYIDVIKYLQAEPWFFGQLWVESDPKKGIPKEALSDMGLKAEKIYEQGDSYIFVTNFPQLP</sequence>
<dbReference type="Proteomes" id="UP000235584">
    <property type="component" value="Chromosome"/>
</dbReference>
<dbReference type="EMBL" id="CP025704">
    <property type="protein sequence ID" value="AUN97217.1"/>
    <property type="molecule type" value="Genomic_DNA"/>
</dbReference>
<dbReference type="InterPro" id="IPR029063">
    <property type="entry name" value="SAM-dependent_MTases_sf"/>
</dbReference>
<evidence type="ECO:0000256" key="1">
    <source>
        <dbReference type="ARBA" id="ARBA00022603"/>
    </source>
</evidence>
<dbReference type="GO" id="GO:0031167">
    <property type="term" value="P:rRNA methylation"/>
    <property type="evidence" value="ECO:0007669"/>
    <property type="project" value="InterPro"/>
</dbReference>
<accession>A0A2K9NNZ6</accession>
<dbReference type="OrthoDB" id="5295296at2"/>
<dbReference type="AlphaFoldDB" id="A0A2K9NNZ6"/>
<dbReference type="Gene3D" id="3.40.50.150">
    <property type="entry name" value="Vaccinia Virus protein VP39"/>
    <property type="match status" value="1"/>
</dbReference>
<dbReference type="CDD" id="cd02440">
    <property type="entry name" value="AdoMet_MTases"/>
    <property type="match status" value="1"/>
</dbReference>
<keyword evidence="4" id="KW-1185">Reference proteome</keyword>
<dbReference type="RefSeq" id="WP_102242512.1">
    <property type="nucleotide sequence ID" value="NZ_CP025704.1"/>
</dbReference>
<reference evidence="3 4" key="1">
    <citation type="submission" date="2018-01" db="EMBL/GenBank/DDBJ databases">
        <title>Complete genome sequence of Bacteriovorax stolpii DSM12778.</title>
        <authorList>
            <person name="Tang B."/>
            <person name="Chang J."/>
        </authorList>
    </citation>
    <scope>NUCLEOTIDE SEQUENCE [LARGE SCALE GENOMIC DNA]</scope>
    <source>
        <strain evidence="3 4">DSM 12778</strain>
    </source>
</reference>
<organism evidence="3 4">
    <name type="scientific">Bacteriovorax stolpii</name>
    <name type="common">Bdellovibrio stolpii</name>
    <dbReference type="NCBI Taxonomy" id="960"/>
    <lineage>
        <taxon>Bacteria</taxon>
        <taxon>Pseudomonadati</taxon>
        <taxon>Bdellovibrionota</taxon>
        <taxon>Bacteriovoracia</taxon>
        <taxon>Bacteriovoracales</taxon>
        <taxon>Bacteriovoracaceae</taxon>
        <taxon>Bacteriovorax</taxon>
    </lineage>
</organism>
<gene>
    <name evidence="3" type="ORF">C0V70_03650</name>
</gene>
<keyword evidence="2" id="KW-0808">Transferase</keyword>